<dbReference type="PROSITE" id="PS51257">
    <property type="entry name" value="PROKAR_LIPOPROTEIN"/>
    <property type="match status" value="1"/>
</dbReference>
<evidence type="ECO:0000256" key="2">
    <source>
        <dbReference type="ARBA" id="ARBA00022803"/>
    </source>
</evidence>
<dbReference type="PROSITE" id="PS50293">
    <property type="entry name" value="TPR_REGION"/>
    <property type="match status" value="1"/>
</dbReference>
<keyword evidence="1" id="KW-0677">Repeat</keyword>
<keyword evidence="4" id="KW-0732">Signal</keyword>
<name>A0A7L9U9M7_9BURK</name>
<dbReference type="InterPro" id="IPR019734">
    <property type="entry name" value="TPR_rpt"/>
</dbReference>
<dbReference type="InterPro" id="IPR011990">
    <property type="entry name" value="TPR-like_helical_dom_sf"/>
</dbReference>
<dbReference type="Pfam" id="PF07719">
    <property type="entry name" value="TPR_2"/>
    <property type="match status" value="1"/>
</dbReference>
<dbReference type="Pfam" id="PF13399">
    <property type="entry name" value="LytR_C"/>
    <property type="match status" value="1"/>
</dbReference>
<evidence type="ECO:0000313" key="6">
    <source>
        <dbReference type="EMBL" id="QOL51761.1"/>
    </source>
</evidence>
<dbReference type="SMART" id="SM00028">
    <property type="entry name" value="TPR"/>
    <property type="match status" value="3"/>
</dbReference>
<reference evidence="6 7" key="1">
    <citation type="submission" date="2020-10" db="EMBL/GenBank/DDBJ databases">
        <title>Genome sequencing of Massilia sp. LPB0304.</title>
        <authorList>
            <person name="Kim J."/>
        </authorList>
    </citation>
    <scope>NUCLEOTIDE SEQUENCE [LARGE SCALE GENOMIC DNA]</scope>
    <source>
        <strain evidence="6 7">LPB0304</strain>
    </source>
</reference>
<protein>
    <submittedName>
        <fullName evidence="6">Tetratricopeptide repeat protein</fullName>
    </submittedName>
</protein>
<dbReference type="Proteomes" id="UP000593875">
    <property type="component" value="Chromosome"/>
</dbReference>
<feature type="signal peptide" evidence="4">
    <location>
        <begin position="1"/>
        <end position="20"/>
    </location>
</feature>
<dbReference type="Pfam" id="PF14559">
    <property type="entry name" value="TPR_19"/>
    <property type="match status" value="1"/>
</dbReference>
<dbReference type="KEGG" id="mlir:LPB04_11210"/>
<sequence>MPIRPLAPALVAALLLSSCAGVPPQLRMMFQPAEQVRHGSSDVASAYYRLGRYHQDAGDLGLALTAYTYASARDPKAPEPRIAAAAIHAQQGRLAQARAMLRQVCAEYPALAQPLNNLGYVYYLEGDYEAATQAFRAALAREPGSERARNNLRLAEGAAVRGVAALETIAALPAPPVPPAPEPVPAPAPAAAPAMADNGMQLVRTAPNVYELRAAPAVAASAPVRAAAPAPAAAQFEIANGHGADGLARRFQQSLALRGIVATRLTNMTPFNQAATRIDYAPGQEAAARRLQAALGGKPILRLADRGAVPGGMRLVLGKDAPLALAQAKPLLATSAAPVSTHPMQ</sequence>
<dbReference type="PROSITE" id="PS50005">
    <property type="entry name" value="TPR"/>
    <property type="match status" value="2"/>
</dbReference>
<feature type="domain" description="LytR/CpsA/Psr regulator C-terminal" evidence="5">
    <location>
        <begin position="237"/>
        <end position="320"/>
    </location>
</feature>
<dbReference type="InterPro" id="IPR027381">
    <property type="entry name" value="LytR/CpsA/Psr_C"/>
</dbReference>
<dbReference type="RefSeq" id="WP_193688734.1">
    <property type="nucleotide sequence ID" value="NZ_CP062941.1"/>
</dbReference>
<dbReference type="Gene3D" id="1.25.40.10">
    <property type="entry name" value="Tetratricopeptide repeat domain"/>
    <property type="match status" value="1"/>
</dbReference>
<keyword evidence="2 3" id="KW-0802">TPR repeat</keyword>
<accession>A0A7L9U9M7</accession>
<feature type="repeat" description="TPR" evidence="3">
    <location>
        <begin position="44"/>
        <end position="77"/>
    </location>
</feature>
<organism evidence="6 7">
    <name type="scientific">Massilia litorea</name>
    <dbReference type="NCBI Taxonomy" id="2769491"/>
    <lineage>
        <taxon>Bacteria</taxon>
        <taxon>Pseudomonadati</taxon>
        <taxon>Pseudomonadota</taxon>
        <taxon>Betaproteobacteria</taxon>
        <taxon>Burkholderiales</taxon>
        <taxon>Oxalobacteraceae</taxon>
        <taxon>Telluria group</taxon>
        <taxon>Massilia</taxon>
    </lineage>
</organism>
<evidence type="ECO:0000256" key="1">
    <source>
        <dbReference type="ARBA" id="ARBA00022737"/>
    </source>
</evidence>
<feature type="chain" id="PRO_5032969118" evidence="4">
    <location>
        <begin position="21"/>
        <end position="345"/>
    </location>
</feature>
<keyword evidence="7" id="KW-1185">Reference proteome</keyword>
<evidence type="ECO:0000256" key="4">
    <source>
        <dbReference type="SAM" id="SignalP"/>
    </source>
</evidence>
<proteinExistence type="predicted"/>
<dbReference type="InterPro" id="IPR013105">
    <property type="entry name" value="TPR_2"/>
</dbReference>
<feature type="repeat" description="TPR" evidence="3">
    <location>
        <begin position="112"/>
        <end position="145"/>
    </location>
</feature>
<dbReference type="EMBL" id="CP062941">
    <property type="protein sequence ID" value="QOL51761.1"/>
    <property type="molecule type" value="Genomic_DNA"/>
</dbReference>
<evidence type="ECO:0000259" key="5">
    <source>
        <dbReference type="Pfam" id="PF13399"/>
    </source>
</evidence>
<dbReference type="AlphaFoldDB" id="A0A7L9U9M7"/>
<dbReference type="Gene3D" id="3.30.70.2390">
    <property type="match status" value="1"/>
</dbReference>
<gene>
    <name evidence="6" type="ORF">LPB04_11210</name>
</gene>
<evidence type="ECO:0000256" key="3">
    <source>
        <dbReference type="PROSITE-ProRule" id="PRU00339"/>
    </source>
</evidence>
<dbReference type="SUPFAM" id="SSF48452">
    <property type="entry name" value="TPR-like"/>
    <property type="match status" value="1"/>
</dbReference>
<evidence type="ECO:0000313" key="7">
    <source>
        <dbReference type="Proteomes" id="UP000593875"/>
    </source>
</evidence>